<gene>
    <name evidence="1" type="ORF">HNP65_000246</name>
</gene>
<sequence>MKEGESIKVITFGDFLISELKNTHFSPKESEILAFVIYKKHVSVENILENVWEIDQMPCRNDITVFFSKINKKLKNIARLNTKDSIVSVMSNKIETDFGNFERLSLVSLDKKDTKSLKKAFDIYNGDFLPSVSSDWALSVRMYYRQAFFEVGKYLVYSETNVSNEMMYLKKMIDLGLDYNVVKLIVEEIEKRYEFDLVYEDFFDYVLLKNKLMRFSSYIGMVIIFDKEFPLEDNIRKGDIILKIDTLAYKILIERNWKLSKEKDVELFLAKLKDENAKIKKVEII</sequence>
<dbReference type="InterPro" id="IPR016032">
    <property type="entry name" value="Sig_transdc_resp-reg_C-effctor"/>
</dbReference>
<dbReference type="SUPFAM" id="SSF46894">
    <property type="entry name" value="C-terminal effector domain of the bipartite response regulators"/>
    <property type="match status" value="1"/>
</dbReference>
<dbReference type="GO" id="GO:0006355">
    <property type="term" value="P:regulation of DNA-templated transcription"/>
    <property type="evidence" value="ECO:0007669"/>
    <property type="project" value="InterPro"/>
</dbReference>
<organism evidence="1 2">
    <name type="scientific">Thermosipho japonicus</name>
    <dbReference type="NCBI Taxonomy" id="90323"/>
    <lineage>
        <taxon>Bacteria</taxon>
        <taxon>Thermotogati</taxon>
        <taxon>Thermotogota</taxon>
        <taxon>Thermotogae</taxon>
        <taxon>Thermotogales</taxon>
        <taxon>Fervidobacteriaceae</taxon>
        <taxon>Thermosipho</taxon>
    </lineage>
</organism>
<dbReference type="Proteomes" id="UP000555828">
    <property type="component" value="Unassembled WGS sequence"/>
</dbReference>
<protein>
    <submittedName>
        <fullName evidence="1">Uncharacterized protein</fullName>
    </submittedName>
</protein>
<proteinExistence type="predicted"/>
<comment type="caution">
    <text evidence="1">The sequence shown here is derived from an EMBL/GenBank/DDBJ whole genome shotgun (WGS) entry which is preliminary data.</text>
</comment>
<reference evidence="1 2" key="1">
    <citation type="submission" date="2020-08" db="EMBL/GenBank/DDBJ databases">
        <title>Genomic Encyclopedia of Type Strains, Phase IV (KMG-IV): sequencing the most valuable type-strain genomes for metagenomic binning, comparative biology and taxonomic classification.</title>
        <authorList>
            <person name="Goeker M."/>
        </authorList>
    </citation>
    <scope>NUCLEOTIDE SEQUENCE [LARGE SCALE GENOMIC DNA]</scope>
    <source>
        <strain evidence="1 2">DSM 13481</strain>
    </source>
</reference>
<evidence type="ECO:0000313" key="1">
    <source>
        <dbReference type="EMBL" id="MBB6061824.1"/>
    </source>
</evidence>
<dbReference type="RefSeq" id="WP_184618579.1">
    <property type="nucleotide sequence ID" value="NZ_JACHEX010000001.1"/>
</dbReference>
<dbReference type="EMBL" id="JACHEX010000001">
    <property type="protein sequence ID" value="MBB6061824.1"/>
    <property type="molecule type" value="Genomic_DNA"/>
</dbReference>
<keyword evidence="2" id="KW-1185">Reference proteome</keyword>
<evidence type="ECO:0000313" key="2">
    <source>
        <dbReference type="Proteomes" id="UP000555828"/>
    </source>
</evidence>
<name>A0A841GL25_9BACT</name>
<dbReference type="AlphaFoldDB" id="A0A841GL25"/>
<accession>A0A841GL25</accession>
<dbReference type="GO" id="GO:0003677">
    <property type="term" value="F:DNA binding"/>
    <property type="evidence" value="ECO:0007669"/>
    <property type="project" value="InterPro"/>
</dbReference>